<keyword evidence="5" id="KW-1185">Reference proteome</keyword>
<evidence type="ECO:0000256" key="2">
    <source>
        <dbReference type="RuleBase" id="RU366020"/>
    </source>
</evidence>
<dbReference type="SUPFAM" id="SSF81606">
    <property type="entry name" value="PP2C-like"/>
    <property type="match status" value="1"/>
</dbReference>
<evidence type="ECO:0000256" key="1">
    <source>
        <dbReference type="PROSITE-ProRule" id="PRU00277"/>
    </source>
</evidence>
<dbReference type="Proteomes" id="UP001632038">
    <property type="component" value="Unassembled WGS sequence"/>
</dbReference>
<keyword evidence="2" id="KW-0904">Protein phosphatase</keyword>
<dbReference type="PANTHER" id="PTHR12320">
    <property type="entry name" value="PROTEIN PHOSPHATASE 2C"/>
    <property type="match status" value="1"/>
</dbReference>
<keyword evidence="1" id="KW-0413">Isomerase</keyword>
<evidence type="ECO:0000313" key="4">
    <source>
        <dbReference type="EMBL" id="KAL3633188.1"/>
    </source>
</evidence>
<sequence>MVSSSIQLLDKHPSSVGEVIRGWDVGVEDMRIGGKRRITIPPAMAKVPHHHDVIKNTKLTCYITRLSAKPATTGQQVTGHVWESTMVIDSARDCHNWLGWEVIREVPDGDVYPLRVLQKAHAVTQATGSSTACIVALKNQDLHAIKYWNSGFIVIRDGCLLFESPVQQHGFNDTYQLAGGNEGDLPGSGHVFKIPTVPGDIIVGDIIVAGSDGLFDNLYNTEITTIAVDDTCLRD</sequence>
<dbReference type="PROSITE" id="PS50059">
    <property type="entry name" value="FKBP_PPIASE"/>
    <property type="match status" value="1"/>
</dbReference>
<comment type="cofactor">
    <cofactor evidence="2">
        <name>Mg(2+)</name>
        <dbReference type="ChEBI" id="CHEBI:18420"/>
    </cofactor>
</comment>
<dbReference type="GO" id="GO:0003755">
    <property type="term" value="F:peptidyl-prolyl cis-trans isomerase activity"/>
    <property type="evidence" value="ECO:0007669"/>
    <property type="project" value="UniProtKB-KW"/>
</dbReference>
<protein>
    <recommendedName>
        <fullName evidence="2">Protein phosphatase</fullName>
        <ecNumber evidence="2">3.1.3.16</ecNumber>
    </recommendedName>
</protein>
<dbReference type="InterPro" id="IPR046357">
    <property type="entry name" value="PPIase_dom_sf"/>
</dbReference>
<comment type="similarity">
    <text evidence="2">Belongs to the PP2C family.</text>
</comment>
<evidence type="ECO:0000259" key="3">
    <source>
        <dbReference type="PROSITE" id="PS50059"/>
    </source>
</evidence>
<organism evidence="4 5">
    <name type="scientific">Castilleja foliolosa</name>
    <dbReference type="NCBI Taxonomy" id="1961234"/>
    <lineage>
        <taxon>Eukaryota</taxon>
        <taxon>Viridiplantae</taxon>
        <taxon>Streptophyta</taxon>
        <taxon>Embryophyta</taxon>
        <taxon>Tracheophyta</taxon>
        <taxon>Spermatophyta</taxon>
        <taxon>Magnoliopsida</taxon>
        <taxon>eudicotyledons</taxon>
        <taxon>Gunneridae</taxon>
        <taxon>Pentapetalae</taxon>
        <taxon>asterids</taxon>
        <taxon>lamiids</taxon>
        <taxon>Lamiales</taxon>
        <taxon>Orobanchaceae</taxon>
        <taxon>Pedicularideae</taxon>
        <taxon>Castillejinae</taxon>
        <taxon>Castilleja</taxon>
    </lineage>
</organism>
<proteinExistence type="inferred from homology"/>
<dbReference type="GO" id="GO:0004722">
    <property type="term" value="F:protein serine/threonine phosphatase activity"/>
    <property type="evidence" value="ECO:0007669"/>
    <property type="project" value="UniProtKB-EC"/>
</dbReference>
<dbReference type="EMBL" id="JAVIJP010000031">
    <property type="protein sequence ID" value="KAL3633188.1"/>
    <property type="molecule type" value="Genomic_DNA"/>
</dbReference>
<comment type="catalytic activity">
    <reaction evidence="2">
        <text>O-phospho-L-seryl-[protein] + H2O = L-seryl-[protein] + phosphate</text>
        <dbReference type="Rhea" id="RHEA:20629"/>
        <dbReference type="Rhea" id="RHEA-COMP:9863"/>
        <dbReference type="Rhea" id="RHEA-COMP:11604"/>
        <dbReference type="ChEBI" id="CHEBI:15377"/>
        <dbReference type="ChEBI" id="CHEBI:29999"/>
        <dbReference type="ChEBI" id="CHEBI:43474"/>
        <dbReference type="ChEBI" id="CHEBI:83421"/>
        <dbReference type="EC" id="3.1.3.16"/>
    </reaction>
</comment>
<dbReference type="Pfam" id="PF00254">
    <property type="entry name" value="FKBP_C"/>
    <property type="match status" value="1"/>
</dbReference>
<keyword evidence="2" id="KW-0479">Metal-binding</keyword>
<dbReference type="InterPro" id="IPR039123">
    <property type="entry name" value="PPTC7"/>
</dbReference>
<dbReference type="InterPro" id="IPR036457">
    <property type="entry name" value="PPM-type-like_dom_sf"/>
</dbReference>
<keyword evidence="2" id="KW-0464">Manganese</keyword>
<comment type="cofactor">
    <cofactor evidence="2">
        <name>Mn(2+)</name>
        <dbReference type="ChEBI" id="CHEBI:29035"/>
    </cofactor>
</comment>
<comment type="catalytic activity">
    <reaction evidence="2">
        <text>O-phospho-L-threonyl-[protein] + H2O = L-threonyl-[protein] + phosphate</text>
        <dbReference type="Rhea" id="RHEA:47004"/>
        <dbReference type="Rhea" id="RHEA-COMP:11060"/>
        <dbReference type="Rhea" id="RHEA-COMP:11605"/>
        <dbReference type="ChEBI" id="CHEBI:15377"/>
        <dbReference type="ChEBI" id="CHEBI:30013"/>
        <dbReference type="ChEBI" id="CHEBI:43474"/>
        <dbReference type="ChEBI" id="CHEBI:61977"/>
        <dbReference type="EC" id="3.1.3.16"/>
    </reaction>
</comment>
<dbReference type="Gene3D" id="3.10.50.40">
    <property type="match status" value="1"/>
</dbReference>
<dbReference type="EC" id="3.1.3.16" evidence="2"/>
<keyword evidence="2" id="KW-0460">Magnesium</keyword>
<dbReference type="SUPFAM" id="SSF54534">
    <property type="entry name" value="FKBP-like"/>
    <property type="match status" value="1"/>
</dbReference>
<name>A0ABD3CT67_9LAMI</name>
<comment type="caution">
    <text evidence="4">The sequence shown here is derived from an EMBL/GenBank/DDBJ whole genome shotgun (WGS) entry which is preliminary data.</text>
</comment>
<accession>A0ABD3CT67</accession>
<comment type="catalytic activity">
    <reaction evidence="1">
        <text>[protein]-peptidylproline (omega=180) = [protein]-peptidylproline (omega=0)</text>
        <dbReference type="Rhea" id="RHEA:16237"/>
        <dbReference type="Rhea" id="RHEA-COMP:10747"/>
        <dbReference type="Rhea" id="RHEA-COMP:10748"/>
        <dbReference type="ChEBI" id="CHEBI:83833"/>
        <dbReference type="ChEBI" id="CHEBI:83834"/>
        <dbReference type="EC" id="5.2.1.8"/>
    </reaction>
</comment>
<dbReference type="InterPro" id="IPR001179">
    <property type="entry name" value="PPIase_FKBP_dom"/>
</dbReference>
<keyword evidence="1" id="KW-0697">Rotamase</keyword>
<evidence type="ECO:0000313" key="5">
    <source>
        <dbReference type="Proteomes" id="UP001632038"/>
    </source>
</evidence>
<dbReference type="GO" id="GO:0046872">
    <property type="term" value="F:metal ion binding"/>
    <property type="evidence" value="ECO:0007669"/>
    <property type="project" value="UniProtKB-UniRule"/>
</dbReference>
<dbReference type="AlphaFoldDB" id="A0ABD3CT67"/>
<feature type="domain" description="PPIase FKBP-type" evidence="3">
    <location>
        <begin position="1"/>
        <end position="69"/>
    </location>
</feature>
<keyword evidence="2" id="KW-0378">Hydrolase</keyword>
<reference evidence="5" key="1">
    <citation type="journal article" date="2024" name="IScience">
        <title>Strigolactones Initiate the Formation of Haustorium-like Structures in Castilleja.</title>
        <authorList>
            <person name="Buerger M."/>
            <person name="Peterson D."/>
            <person name="Chory J."/>
        </authorList>
    </citation>
    <scope>NUCLEOTIDE SEQUENCE [LARGE SCALE GENOMIC DNA]</scope>
</reference>
<gene>
    <name evidence="4" type="ORF">CASFOL_022950</name>
</gene>
<dbReference type="PANTHER" id="PTHR12320:SF88">
    <property type="entry name" value="PROTEIN PHOSPHATASE"/>
    <property type="match status" value="1"/>
</dbReference>